<dbReference type="EMBL" id="MN642089">
    <property type="protein sequence ID" value="QGH72078.1"/>
    <property type="molecule type" value="Genomic_DNA"/>
</dbReference>
<accession>A0A6B7ZF16</accession>
<proteinExistence type="predicted"/>
<evidence type="ECO:0000313" key="2">
    <source>
        <dbReference type="Proteomes" id="UP000464669"/>
    </source>
</evidence>
<gene>
    <name evidence="1" type="ORF">N1M2_215</name>
</gene>
<protein>
    <submittedName>
        <fullName evidence="1">Uncharacterized protein</fullName>
    </submittedName>
</protein>
<dbReference type="Proteomes" id="UP000464669">
    <property type="component" value="Segment"/>
</dbReference>
<keyword evidence="2" id="KW-1185">Reference proteome</keyword>
<name>A0A6B7ZF16_9CAUD</name>
<evidence type="ECO:0000313" key="1">
    <source>
        <dbReference type="EMBL" id="QGH72078.1"/>
    </source>
</evidence>
<organism evidence="1 2">
    <name type="scientific">Klebsiella phage N1M2</name>
    <dbReference type="NCBI Taxonomy" id="2664939"/>
    <lineage>
        <taxon>Viruses</taxon>
        <taxon>Duplodnaviria</taxon>
        <taxon>Heunggongvirae</taxon>
        <taxon>Uroviricota</taxon>
        <taxon>Caudoviricetes</taxon>
        <taxon>Chimalliviridae</taxon>
        <taxon>Nimduovirus</taxon>
        <taxon>Nimduovirus N1M2</taxon>
    </lineage>
</organism>
<reference evidence="1 2" key="1">
    <citation type="submission" date="2019-11" db="EMBL/GenBank/DDBJ databases">
        <authorList>
            <person name="Lewis R."/>
            <person name="Clooney A.G."/>
            <person name="Stockdale S.R."/>
            <person name="Buttimer C."/>
            <person name="Draper L.A."/>
            <person name="Ross R.P."/>
            <person name="Hill C."/>
        </authorList>
    </citation>
    <scope>NUCLEOTIDE SEQUENCE [LARGE SCALE GENOMIC DNA]</scope>
</reference>
<sequence length="242" mass="28155">MNIEVYTEMDSLFDARRGIIIKCALESGNKRFDWNRNFKEIYARRRFDYFHQPELGITDEGFKARYAQRSIADFADETQAYIIPSNLIYNIFKIVREIEFGVGQIISVSKFNLTVNLYPYVLTQDLTDELASVIRGAVPFNIGLSFVNIPYENLTPAVLHAYQYCFIYDFLTGEHRKAYWENYVPAANTNTKFIVPDVILNKELPEEMRSEKPIDLIGKMNATQGGKITWVPYSKTIFDYKE</sequence>